<proteinExistence type="predicted"/>
<accession>A0A2W4E838</accession>
<reference evidence="1 2" key="1">
    <citation type="journal article" date="2018" name="Sci. Rep.">
        <title>Rhizobium tumorigenes sp. nov., a novel plant tumorigenic bacterium isolated from cane gall tumors on thornless blackberry.</title>
        <authorList>
            <person name="Kuzmanovi N."/>
            <person name="Smalla K."/>
            <person name="Gronow S."/>
            <person name="PuBawska J."/>
        </authorList>
    </citation>
    <scope>NUCLEOTIDE SEQUENCE [LARGE SCALE GENOMIC DNA]</scope>
    <source>
        <strain evidence="1 2">CCBAU 85046</strain>
    </source>
</reference>
<name>A0A2W4E838_9HYPH</name>
<evidence type="ECO:0000313" key="1">
    <source>
        <dbReference type="EMBL" id="PZM07980.1"/>
    </source>
</evidence>
<sequence length="105" mass="11263">MYNARRDGDGNGASNAIPSMGAIEGRITVLEVVATTSLQLLLKVGDKHAEHHVLSEIRRAIRAKCEETHLSDSDAASAIGYAQELLDATLESIEFADPKSLSDDL</sequence>
<organism evidence="1 2">
    <name type="scientific">Rhizobium tubonense</name>
    <dbReference type="NCBI Taxonomy" id="484088"/>
    <lineage>
        <taxon>Bacteria</taxon>
        <taxon>Pseudomonadati</taxon>
        <taxon>Pseudomonadota</taxon>
        <taxon>Alphaproteobacteria</taxon>
        <taxon>Hyphomicrobiales</taxon>
        <taxon>Rhizobiaceae</taxon>
        <taxon>Rhizobium/Agrobacterium group</taxon>
        <taxon>Rhizobium</taxon>
    </lineage>
</organism>
<dbReference type="OrthoDB" id="8396171at2"/>
<protein>
    <submittedName>
        <fullName evidence="1">Uncharacterized protein</fullName>
    </submittedName>
</protein>
<dbReference type="EMBL" id="PCDP01000076">
    <property type="protein sequence ID" value="PZM07980.1"/>
    <property type="molecule type" value="Genomic_DNA"/>
</dbReference>
<dbReference type="AlphaFoldDB" id="A0A2W4E838"/>
<evidence type="ECO:0000313" key="2">
    <source>
        <dbReference type="Proteomes" id="UP000248925"/>
    </source>
</evidence>
<gene>
    <name evidence="1" type="ORF">CPY51_29960</name>
</gene>
<dbReference type="Proteomes" id="UP000248925">
    <property type="component" value="Unassembled WGS sequence"/>
</dbReference>
<comment type="caution">
    <text evidence="1">The sequence shown here is derived from an EMBL/GenBank/DDBJ whole genome shotgun (WGS) entry which is preliminary data.</text>
</comment>
<dbReference type="RefSeq" id="WP_111164019.1">
    <property type="nucleotide sequence ID" value="NZ_PCDP01000076.1"/>
</dbReference>
<keyword evidence="2" id="KW-1185">Reference proteome</keyword>